<organism evidence="2 3">
    <name type="scientific">Neosynechococcus sphagnicola sy1</name>
    <dbReference type="NCBI Taxonomy" id="1497020"/>
    <lineage>
        <taxon>Bacteria</taxon>
        <taxon>Bacillati</taxon>
        <taxon>Cyanobacteriota</taxon>
        <taxon>Cyanophyceae</taxon>
        <taxon>Neosynechococcales</taxon>
        <taxon>Neosynechococcaceae</taxon>
        <taxon>Neosynechococcus</taxon>
    </lineage>
</organism>
<dbReference type="InterPro" id="IPR012334">
    <property type="entry name" value="Pectin_lyas_fold"/>
</dbReference>
<dbReference type="InterPro" id="IPR011050">
    <property type="entry name" value="Pectin_lyase_fold/virulence"/>
</dbReference>
<dbReference type="NCBIfam" id="TIGR01901">
    <property type="entry name" value="adhes_NPXG"/>
    <property type="match status" value="1"/>
</dbReference>
<evidence type="ECO:0000313" key="3">
    <source>
        <dbReference type="Proteomes" id="UP000030170"/>
    </source>
</evidence>
<dbReference type="SMART" id="SM00912">
    <property type="entry name" value="Haemagg_act"/>
    <property type="match status" value="1"/>
</dbReference>
<dbReference type="SUPFAM" id="SSF51126">
    <property type="entry name" value="Pectin lyase-like"/>
    <property type="match status" value="1"/>
</dbReference>
<evidence type="ECO:0000259" key="1">
    <source>
        <dbReference type="SMART" id="SM00912"/>
    </source>
</evidence>
<protein>
    <recommendedName>
        <fullName evidence="1">Filamentous haemagglutinin FhaB/tRNA nuclease CdiA-like TPS domain-containing protein</fullName>
    </recommendedName>
</protein>
<reference evidence="2 3" key="1">
    <citation type="journal article" date="2014" name="Mol. Ecol.">
        <title>Evolution of Synechococcus.</title>
        <authorList>
            <person name="Dvorak P."/>
            <person name="Casamatta D."/>
            <person name="Hasler P."/>
            <person name="Poulickova A."/>
            <person name="Ondrej V."/>
            <person name="Sanges R."/>
        </authorList>
    </citation>
    <scope>NUCLEOTIDE SEQUENCE [LARGE SCALE GENOMIC DNA]</scope>
    <source>
        <strain evidence="2 3">CAUP A 1101</strain>
    </source>
</reference>
<sequence>MVRCCQNPRNFISCLVVFGLATSQSNGCIQAASAQITPDSTLGAEQSVVVPNVSFNNQMGDRIDGGAIRGGNLFHSFLDFNIASGRAAYFTNPSGVSNIFSRVTGTSISNIQGTLGVLGTANLFLINPNGILFGPRASLDLRGSFVGSTASQIQFADGTRYSARDPQVSPLLTVSLPIGLQFGDNPGAIIQRSQAINPISPNFAGEPGGLEVDPGETLALIGGEILLEGGNITAPSGRVELGSVGSNALVSLQPEAQGWSFSYGGVSAFRDIQITQRQEQTSLITSVIDVSSSLTLGQPLPSGEIQLQGQHIKINEGTEIIAANLSDQPANSLLINGSQSVELSGSQGGGSMIVLALGAGPGGNLIINTPSLTVRDGSQITTTTLGSGRGGNLIINAPAQVEITGGTRNQSGQLLLSTLFAGTAGSGDAGSITINTPRLSILDGG</sequence>
<dbReference type="Pfam" id="PF05860">
    <property type="entry name" value="TPS"/>
    <property type="match status" value="1"/>
</dbReference>
<dbReference type="InterPro" id="IPR008638">
    <property type="entry name" value="FhaB/CdiA-like_TPS"/>
</dbReference>
<gene>
    <name evidence="2" type="ORF">DO97_20060</name>
</gene>
<keyword evidence="3" id="KW-1185">Reference proteome</keyword>
<dbReference type="AlphaFoldDB" id="A0A098TNE2"/>
<evidence type="ECO:0000313" key="2">
    <source>
        <dbReference type="EMBL" id="KGF73387.1"/>
    </source>
</evidence>
<accession>A0A098TNE2</accession>
<comment type="caution">
    <text evidence="2">The sequence shown here is derived from an EMBL/GenBank/DDBJ whole genome shotgun (WGS) entry which is preliminary data.</text>
</comment>
<dbReference type="Proteomes" id="UP000030170">
    <property type="component" value="Unassembled WGS sequence"/>
</dbReference>
<feature type="domain" description="Filamentous haemagglutinin FhaB/tRNA nuclease CdiA-like TPS" evidence="1">
    <location>
        <begin position="44"/>
        <end position="156"/>
    </location>
</feature>
<dbReference type="EMBL" id="JJML01000008">
    <property type="protein sequence ID" value="KGF73387.1"/>
    <property type="molecule type" value="Genomic_DNA"/>
</dbReference>
<dbReference type="STRING" id="1497020.DO97_20060"/>
<dbReference type="Gene3D" id="2.160.20.10">
    <property type="entry name" value="Single-stranded right-handed beta-helix, Pectin lyase-like"/>
    <property type="match status" value="1"/>
</dbReference>
<name>A0A098TNE2_9CYAN</name>
<proteinExistence type="predicted"/>